<protein>
    <submittedName>
        <fullName evidence="2">GIY-YIG nuclease family protein</fullName>
    </submittedName>
</protein>
<accession>A0A523ULB7</accession>
<dbReference type="PANTHER" id="PTHR37460:SF1">
    <property type="entry name" value="ENDONUCLEASE III"/>
    <property type="match status" value="1"/>
</dbReference>
<evidence type="ECO:0000259" key="1">
    <source>
        <dbReference type="SMART" id="SM00465"/>
    </source>
</evidence>
<dbReference type="EMBL" id="SOJK01000276">
    <property type="protein sequence ID" value="TET43323.1"/>
    <property type="molecule type" value="Genomic_DNA"/>
</dbReference>
<dbReference type="PANTHER" id="PTHR37460">
    <property type="entry name" value="ENDONUCLEASE III"/>
    <property type="match status" value="1"/>
</dbReference>
<dbReference type="CDD" id="cd10441">
    <property type="entry name" value="GIY-YIG_COG1833"/>
    <property type="match status" value="1"/>
</dbReference>
<feature type="domain" description="GIY-YIG" evidence="1">
    <location>
        <begin position="5"/>
        <end position="102"/>
    </location>
</feature>
<dbReference type="SMART" id="SM00465">
    <property type="entry name" value="GIYc"/>
    <property type="match status" value="1"/>
</dbReference>
<dbReference type="Pfam" id="PF01986">
    <property type="entry name" value="DUF123"/>
    <property type="match status" value="1"/>
</dbReference>
<name>A0A523ULB7_UNCAE</name>
<dbReference type="AlphaFoldDB" id="A0A523ULB7"/>
<dbReference type="InterPro" id="IPR000305">
    <property type="entry name" value="GIY-YIG_endonuc"/>
</dbReference>
<organism evidence="2 3">
    <name type="scientific">Aerophobetes bacterium</name>
    <dbReference type="NCBI Taxonomy" id="2030807"/>
    <lineage>
        <taxon>Bacteria</taxon>
        <taxon>Candidatus Aerophobota</taxon>
    </lineage>
</organism>
<gene>
    <name evidence="2" type="ORF">E3J59_06575</name>
</gene>
<dbReference type="Proteomes" id="UP000320679">
    <property type="component" value="Unassembled WGS sequence"/>
</dbReference>
<evidence type="ECO:0000313" key="3">
    <source>
        <dbReference type="Proteomes" id="UP000320679"/>
    </source>
</evidence>
<proteinExistence type="predicted"/>
<reference evidence="2 3" key="1">
    <citation type="submission" date="2019-03" db="EMBL/GenBank/DDBJ databases">
        <title>Metabolic potential of uncultured bacteria and archaea associated with petroleum seepage in deep-sea sediments.</title>
        <authorList>
            <person name="Dong X."/>
            <person name="Hubert C."/>
        </authorList>
    </citation>
    <scope>NUCLEOTIDE SEQUENCE [LARGE SCALE GENOMIC DNA]</scope>
    <source>
        <strain evidence="2">E29_bin78</strain>
    </source>
</reference>
<sequence length="111" mass="12748">MLLKVGALGKIELSKGTYAYVGSAQNGIKMRVDRHLKREKRKFWHIDYLLAQKNARIEKVIYKEIPKQEECRMAQSLCKSGNPVRGFGSSDCSCSSHLFKIEERILKEIFA</sequence>
<dbReference type="InterPro" id="IPR002837">
    <property type="entry name" value="DUF123"/>
</dbReference>
<comment type="caution">
    <text evidence="2">The sequence shown here is derived from an EMBL/GenBank/DDBJ whole genome shotgun (WGS) entry which is preliminary data.</text>
</comment>
<evidence type="ECO:0000313" key="2">
    <source>
        <dbReference type="EMBL" id="TET43323.1"/>
    </source>
</evidence>